<protein>
    <recommendedName>
        <fullName evidence="5">Low temperature viability protein</fullName>
    </recommendedName>
</protein>
<sequence>MARRKFDKKTAKTFSVVHRAHDDAKFFDDEASSHVLVEVPLKKKPYLPDGPLKTMAYTAEDVSKQLGDADIRENEGEAAKYGIYYDDSKYDYMQHLKPIGNSDGVFIAAKDDKEKKNNKKELDIEKLFGDQLPSKEKRKVSQNPYENIPKELQGLNPDMDPRLREVLEALEDEEYLEEAEAVDDDDLFNNLLQSGEVEDEDDFYYGSDADQYYDDEYDEWDMDNYQEEYDEKYDSDKYEEAENPYNEGEAPEDIVTNAKVNTNWEKSFNIFHQKTKNQDNEWDSDNEFDDDSEGQEEQEEGDDVLGSLPSIAHKRVSKTKLRKKKGAMTDTSAFSMSSSATYRTEGLALLDDRYEQLVRRMNKDDIIEENKEYQPFDMQNERSDFEGLVDDFLDNYELERGGRKLVKKNEELKRMQESADSVSKSKTAAARRKKKEAAANANDPMKSLGKSLGSLKF</sequence>
<comment type="caution">
    <text evidence="3">The sequence shown here is derived from an EMBL/GenBank/DDBJ whole genome shotgun (WGS) entry which is preliminary data.</text>
</comment>
<dbReference type="EMBL" id="JAHMUF010000021">
    <property type="protein sequence ID" value="KAG7191945.1"/>
    <property type="molecule type" value="Genomic_DNA"/>
</dbReference>
<dbReference type="PANTHER" id="PTHR21531">
    <property type="entry name" value="LOW-TEMPERATURE VIABILITY PROTEIN LTV1-RELATED"/>
    <property type="match status" value="1"/>
</dbReference>
<dbReference type="GO" id="GO:0005829">
    <property type="term" value="C:cytosol"/>
    <property type="evidence" value="ECO:0007669"/>
    <property type="project" value="TreeGrafter"/>
</dbReference>
<gene>
    <name evidence="3" type="ORF">KQ657_002551</name>
</gene>
<dbReference type="GO" id="GO:0030688">
    <property type="term" value="C:preribosome, small subunit precursor"/>
    <property type="evidence" value="ECO:0007669"/>
    <property type="project" value="TreeGrafter"/>
</dbReference>
<dbReference type="AlphaFoldDB" id="A0A9P7V6R6"/>
<proteinExistence type="inferred from homology"/>
<feature type="compositionally biased region" description="Acidic residues" evidence="2">
    <location>
        <begin position="280"/>
        <end position="303"/>
    </location>
</feature>
<dbReference type="InterPro" id="IPR007307">
    <property type="entry name" value="Ltv1"/>
</dbReference>
<feature type="region of interest" description="Disordered" evidence="2">
    <location>
        <begin position="223"/>
        <end position="252"/>
    </location>
</feature>
<evidence type="ECO:0000256" key="2">
    <source>
        <dbReference type="SAM" id="MobiDB-lite"/>
    </source>
</evidence>
<evidence type="ECO:0000256" key="1">
    <source>
        <dbReference type="ARBA" id="ARBA00009078"/>
    </source>
</evidence>
<keyword evidence="4" id="KW-1185">Reference proteome</keyword>
<name>A0A9P7V6R6_9ASCO</name>
<dbReference type="GO" id="GO:0005634">
    <property type="term" value="C:nucleus"/>
    <property type="evidence" value="ECO:0007669"/>
    <property type="project" value="TreeGrafter"/>
</dbReference>
<accession>A0A9P7V6R6</accession>
<comment type="similarity">
    <text evidence="1">Belongs to the LTV1 family.</text>
</comment>
<dbReference type="Pfam" id="PF04180">
    <property type="entry name" value="LTV"/>
    <property type="match status" value="1"/>
</dbReference>
<feature type="compositionally biased region" description="Polar residues" evidence="2">
    <location>
        <begin position="329"/>
        <end position="338"/>
    </location>
</feature>
<dbReference type="RefSeq" id="XP_043047496.1">
    <property type="nucleotide sequence ID" value="XM_043193309.1"/>
</dbReference>
<dbReference type="Proteomes" id="UP000790833">
    <property type="component" value="Unassembled WGS sequence"/>
</dbReference>
<organism evidence="3 4">
    <name type="scientific">Scheffersomyces spartinae</name>
    <dbReference type="NCBI Taxonomy" id="45513"/>
    <lineage>
        <taxon>Eukaryota</taxon>
        <taxon>Fungi</taxon>
        <taxon>Dikarya</taxon>
        <taxon>Ascomycota</taxon>
        <taxon>Saccharomycotina</taxon>
        <taxon>Pichiomycetes</taxon>
        <taxon>Debaryomycetaceae</taxon>
        <taxon>Scheffersomyces</taxon>
    </lineage>
</organism>
<feature type="region of interest" description="Disordered" evidence="2">
    <location>
        <begin position="274"/>
        <end position="338"/>
    </location>
</feature>
<evidence type="ECO:0008006" key="5">
    <source>
        <dbReference type="Google" id="ProtNLM"/>
    </source>
</evidence>
<evidence type="ECO:0000313" key="3">
    <source>
        <dbReference type="EMBL" id="KAG7191945.1"/>
    </source>
</evidence>
<dbReference type="GO" id="GO:0000056">
    <property type="term" value="P:ribosomal small subunit export from nucleus"/>
    <property type="evidence" value="ECO:0007669"/>
    <property type="project" value="TreeGrafter"/>
</dbReference>
<feature type="compositionally biased region" description="Basic residues" evidence="2">
    <location>
        <begin position="312"/>
        <end position="326"/>
    </location>
</feature>
<dbReference type="OrthoDB" id="5852896at2759"/>
<evidence type="ECO:0000313" key="4">
    <source>
        <dbReference type="Proteomes" id="UP000790833"/>
    </source>
</evidence>
<feature type="region of interest" description="Disordered" evidence="2">
    <location>
        <begin position="412"/>
        <end position="457"/>
    </location>
</feature>
<dbReference type="GeneID" id="66115925"/>
<reference evidence="3" key="1">
    <citation type="submission" date="2021-03" db="EMBL/GenBank/DDBJ databases">
        <authorList>
            <person name="Palmer J.M."/>
        </authorList>
    </citation>
    <scope>NUCLEOTIDE SEQUENCE</scope>
    <source>
        <strain evidence="3">ARV_011</strain>
    </source>
</reference>
<dbReference type="GO" id="GO:0042274">
    <property type="term" value="P:ribosomal small subunit biogenesis"/>
    <property type="evidence" value="ECO:0007669"/>
    <property type="project" value="InterPro"/>
</dbReference>
<dbReference type="PANTHER" id="PTHR21531:SF0">
    <property type="entry name" value="PROTEIN LTV1 HOMOLOG"/>
    <property type="match status" value="1"/>
</dbReference>